<dbReference type="OrthoDB" id="4849794at2759"/>
<feature type="chain" id="PRO_5040285199" description="Gylcosyl hydrolase 115 C-terminal domain-containing protein" evidence="2">
    <location>
        <begin position="19"/>
        <end position="976"/>
    </location>
</feature>
<evidence type="ECO:0000313" key="5">
    <source>
        <dbReference type="Proteomes" id="UP000757232"/>
    </source>
</evidence>
<dbReference type="Proteomes" id="UP000757232">
    <property type="component" value="Unassembled WGS sequence"/>
</dbReference>
<dbReference type="EMBL" id="LNZH02000145">
    <property type="protein sequence ID" value="OCB89933.1"/>
    <property type="molecule type" value="Genomic_DNA"/>
</dbReference>
<dbReference type="Gene3D" id="3.30.379.10">
    <property type="entry name" value="Chitobiase/beta-hexosaminidase domain 2-like"/>
    <property type="match status" value="1"/>
</dbReference>
<feature type="domain" description="Gylcosyl hydrolase 115 C-terminal" evidence="3">
    <location>
        <begin position="793"/>
        <end position="961"/>
    </location>
</feature>
<dbReference type="GO" id="GO:0016787">
    <property type="term" value="F:hydrolase activity"/>
    <property type="evidence" value="ECO:0007669"/>
    <property type="project" value="UniProtKB-KW"/>
</dbReference>
<dbReference type="PANTHER" id="PTHR37842:SF2">
    <property type="entry name" value="GYLCOSYL HYDROLASE 115 C-TERMINAL DOMAIN-CONTAINING PROTEIN"/>
    <property type="match status" value="1"/>
</dbReference>
<evidence type="ECO:0000256" key="2">
    <source>
        <dbReference type="SAM" id="SignalP"/>
    </source>
</evidence>
<proteinExistence type="predicted"/>
<evidence type="ECO:0000256" key="1">
    <source>
        <dbReference type="ARBA" id="ARBA00022801"/>
    </source>
</evidence>
<protein>
    <recommendedName>
        <fullName evidence="3">Gylcosyl hydrolase 115 C-terminal domain-containing protein</fullName>
    </recommendedName>
</protein>
<gene>
    <name evidence="4" type="ORF">A7U60_g2873</name>
</gene>
<keyword evidence="2" id="KW-0732">Signal</keyword>
<reference evidence="4" key="1">
    <citation type="submission" date="2016-06" db="EMBL/GenBank/DDBJ databases">
        <title>Draft Genome sequence of the fungus Inonotus baumii.</title>
        <authorList>
            <person name="Zhu H."/>
            <person name="Lin W."/>
        </authorList>
    </citation>
    <scope>NUCLEOTIDE SEQUENCE</scope>
    <source>
        <strain evidence="4">821</strain>
    </source>
</reference>
<feature type="signal peptide" evidence="2">
    <location>
        <begin position="1"/>
        <end position="18"/>
    </location>
</feature>
<dbReference type="InterPro" id="IPR042301">
    <property type="entry name" value="GH115_sf"/>
</dbReference>
<dbReference type="PANTHER" id="PTHR37842">
    <property type="match status" value="1"/>
</dbReference>
<dbReference type="InterPro" id="IPR041437">
    <property type="entry name" value="GH115_C"/>
</dbReference>
<evidence type="ECO:0000259" key="3">
    <source>
        <dbReference type="Pfam" id="PF17829"/>
    </source>
</evidence>
<dbReference type="Gene3D" id="1.20.58.2150">
    <property type="match status" value="1"/>
</dbReference>
<comment type="caution">
    <text evidence="4">The sequence shown here is derived from an EMBL/GenBank/DDBJ whole genome shotgun (WGS) entry which is preliminary data.</text>
</comment>
<keyword evidence="5" id="KW-1185">Reference proteome</keyword>
<sequence>MDGLKFIALFCFFFLVNAIGQETCVSFHDSPFSFSVVIGGSVSALFLSEDEWPGVQRAAADFASDIEKVTGRSPKVSNVTTSVKTSVHPVIIGTLGKSSLVDAVVNHTRMDVSSVSGKWESFMTRMVNNPLPGISKAYLIIGADKRGTIYAMYDLSEQIGVSPWYWWADVPTTKQAEIYFSATGCSHGLPTVKYRAIFFNDEQPALQNWAMEKFTNGTGAALTDSPFNHFFYSKVFELILRLKGNFLWPAIWSSAFAVDDPQNQALADWFGIVMGTSHEEPMMRSIPVEWDLFGIGPWNYSTNSEFIYNFWVNGTERAKPYENIFTMGMRGDGDLPLSETTNVDLLEKIVSDQRQILMSVFNESDVTNVPQVWALYKEVIGYYEDGMRVPDDITLLWSDDNWGNMDRLPIPDEFDRRGGAGVYYHYDYTFDQLSQAVERQATRIWVVNVGDLKPYELNIEFFFSYAWNSSLWSYNNLDSFVSSWAQREFDVPISTANEITTIITNLTRWNNRRKPELLNGTTFSLTDYREAESVITAWDTLLNASTKIYNDLSPEFQPAFFEMIQHPILASSTLSKMWIAQGLNNLHAAQARLSTNNLADEVERLFERDYDIELEYHHLLNGKWDHMMDQTHVQYFYRRQPMADTMPPVSRMRTRKQAIPGPMRVSPEGTGQAWPGPNLVSCSMSDTCPVAVISLDTYAPLNSRYIDIGAGGPFPFAFTASSNASWLTLIPSEGYVSPSNTEVRVQATVDWDQVVGSEIAQINFNATSEGQMPMSIPVFLVANRTVAPEGFKGFVEGDGGISIEAPHTSRNTSVANITWTELPGYGKTLSGITPWPRSGNNFGNFTAGSGPSVEYDFYNFNTVNGTGNVSVTVLVSPTLNSMGPDRPISFGVQMDDQDHQTKAFIPLSAPGTLPGEWDGTDGFVANAVVPVTTAWSALPGAHTLRLWMVEPAVVVQKIVIGKLPSLTKTSFTDRGS</sequence>
<dbReference type="Gene3D" id="3.20.20.520">
    <property type="entry name" value="Glycosyl hydrolase family 115"/>
    <property type="match status" value="1"/>
</dbReference>
<name>A0A9Q5I1H2_SANBA</name>
<dbReference type="Pfam" id="PF15979">
    <property type="entry name" value="Glyco_hydro_115"/>
    <property type="match status" value="1"/>
</dbReference>
<dbReference type="InterPro" id="IPR029018">
    <property type="entry name" value="Hex-like_dom2"/>
</dbReference>
<dbReference type="Pfam" id="PF17829">
    <property type="entry name" value="GH115_C"/>
    <property type="match status" value="1"/>
</dbReference>
<evidence type="ECO:0000313" key="4">
    <source>
        <dbReference type="EMBL" id="OCB89933.1"/>
    </source>
</evidence>
<keyword evidence="1" id="KW-0378">Hydrolase</keyword>
<dbReference type="Gene3D" id="2.60.120.1620">
    <property type="match status" value="1"/>
</dbReference>
<dbReference type="SUPFAM" id="SSF55545">
    <property type="entry name" value="beta-N-acetylhexosaminidase-like domain"/>
    <property type="match status" value="1"/>
</dbReference>
<organism evidence="4 5">
    <name type="scientific">Sanghuangporus baumii</name>
    <name type="common">Phellinus baumii</name>
    <dbReference type="NCBI Taxonomy" id="108892"/>
    <lineage>
        <taxon>Eukaryota</taxon>
        <taxon>Fungi</taxon>
        <taxon>Dikarya</taxon>
        <taxon>Basidiomycota</taxon>
        <taxon>Agaricomycotina</taxon>
        <taxon>Agaricomycetes</taxon>
        <taxon>Hymenochaetales</taxon>
        <taxon>Hymenochaetaceae</taxon>
        <taxon>Sanghuangporus</taxon>
    </lineage>
</organism>
<dbReference type="AlphaFoldDB" id="A0A9Q5I1H2"/>
<dbReference type="InterPro" id="IPR031924">
    <property type="entry name" value="GH115"/>
</dbReference>
<accession>A0A9Q5I1H2</accession>